<dbReference type="NCBIfam" id="TIGR00188">
    <property type="entry name" value="rnpA"/>
    <property type="match status" value="1"/>
</dbReference>
<evidence type="ECO:0000256" key="1">
    <source>
        <dbReference type="ARBA" id="ARBA00002663"/>
    </source>
</evidence>
<organism evidence="9 10">
    <name type="scientific">Nesterenkonia sedimenti</name>
    <dbReference type="NCBI Taxonomy" id="1463632"/>
    <lineage>
        <taxon>Bacteria</taxon>
        <taxon>Bacillati</taxon>
        <taxon>Actinomycetota</taxon>
        <taxon>Actinomycetes</taxon>
        <taxon>Micrococcales</taxon>
        <taxon>Micrococcaceae</taxon>
        <taxon>Nesterenkonia</taxon>
    </lineage>
</organism>
<dbReference type="GO" id="GO:0042781">
    <property type="term" value="F:3'-tRNA processing endoribonuclease activity"/>
    <property type="evidence" value="ECO:0007669"/>
    <property type="project" value="TreeGrafter"/>
</dbReference>
<comment type="similarity">
    <text evidence="7">Belongs to the RnpA family.</text>
</comment>
<comment type="subunit">
    <text evidence="7">Consists of a catalytic RNA component (M1 or rnpB) and a protein subunit.</text>
</comment>
<comment type="caution">
    <text evidence="9">The sequence shown here is derived from an EMBL/GenBank/DDBJ whole genome shotgun (WGS) entry which is preliminary data.</text>
</comment>
<evidence type="ECO:0000256" key="2">
    <source>
        <dbReference type="ARBA" id="ARBA00022694"/>
    </source>
</evidence>
<evidence type="ECO:0000256" key="7">
    <source>
        <dbReference type="HAMAP-Rule" id="MF_00227"/>
    </source>
</evidence>
<keyword evidence="2 7" id="KW-0819">tRNA processing</keyword>
<evidence type="ECO:0000256" key="4">
    <source>
        <dbReference type="ARBA" id="ARBA00022759"/>
    </source>
</evidence>
<keyword evidence="3 7" id="KW-0540">Nuclease</keyword>
<dbReference type="GO" id="GO:0030677">
    <property type="term" value="C:ribonuclease P complex"/>
    <property type="evidence" value="ECO:0007669"/>
    <property type="project" value="TreeGrafter"/>
</dbReference>
<dbReference type="RefSeq" id="WP_168887920.1">
    <property type="nucleotide sequence ID" value="NZ_JABAHY010000010.1"/>
</dbReference>
<name>A0A7X8YEA6_9MICC</name>
<dbReference type="Proteomes" id="UP000523139">
    <property type="component" value="Unassembled WGS sequence"/>
</dbReference>
<dbReference type="EMBL" id="JABAHY010000010">
    <property type="protein sequence ID" value="NLS10434.1"/>
    <property type="molecule type" value="Genomic_DNA"/>
</dbReference>
<dbReference type="InterPro" id="IPR014721">
    <property type="entry name" value="Ribsml_uS5_D2-typ_fold_subgr"/>
</dbReference>
<dbReference type="Gene3D" id="3.30.230.10">
    <property type="match status" value="1"/>
</dbReference>
<reference evidence="9 10" key="1">
    <citation type="submission" date="2020-04" db="EMBL/GenBank/DDBJ databases">
        <title>Nesterenkonia sp. nov., isolated from marine sediment.</title>
        <authorList>
            <person name="Zhang G."/>
        </authorList>
    </citation>
    <scope>NUCLEOTIDE SEQUENCE [LARGE SCALE GENOMIC DNA]</scope>
    <source>
        <strain evidence="9 10">MY13</strain>
    </source>
</reference>
<evidence type="ECO:0000256" key="5">
    <source>
        <dbReference type="ARBA" id="ARBA00022801"/>
    </source>
</evidence>
<comment type="catalytic activity">
    <reaction evidence="7">
        <text>Endonucleolytic cleavage of RNA, removing 5'-extranucleotides from tRNA precursor.</text>
        <dbReference type="EC" id="3.1.26.5"/>
    </reaction>
</comment>
<dbReference type="EC" id="3.1.26.5" evidence="7 8"/>
<evidence type="ECO:0000313" key="9">
    <source>
        <dbReference type="EMBL" id="NLS10434.1"/>
    </source>
</evidence>
<dbReference type="PANTHER" id="PTHR33992">
    <property type="entry name" value="RIBONUCLEASE P PROTEIN COMPONENT"/>
    <property type="match status" value="1"/>
</dbReference>
<dbReference type="GO" id="GO:0001682">
    <property type="term" value="P:tRNA 5'-leader removal"/>
    <property type="evidence" value="ECO:0007669"/>
    <property type="project" value="UniProtKB-UniRule"/>
</dbReference>
<protein>
    <recommendedName>
        <fullName evidence="7 8">Ribonuclease P protein component</fullName>
        <shortName evidence="7">RNase P protein</shortName>
        <shortName evidence="7">RNaseP protein</shortName>
        <ecNumber evidence="7 8">3.1.26.5</ecNumber>
    </recommendedName>
    <alternativeName>
        <fullName evidence="7">Protein C5</fullName>
    </alternativeName>
</protein>
<dbReference type="GO" id="GO:0004526">
    <property type="term" value="F:ribonuclease P activity"/>
    <property type="evidence" value="ECO:0007669"/>
    <property type="project" value="UniProtKB-UniRule"/>
</dbReference>
<accession>A0A7X8YEA6</accession>
<dbReference type="InterPro" id="IPR000100">
    <property type="entry name" value="RNase_P"/>
</dbReference>
<keyword evidence="4 7" id="KW-0255">Endonuclease</keyword>
<evidence type="ECO:0000256" key="6">
    <source>
        <dbReference type="ARBA" id="ARBA00022884"/>
    </source>
</evidence>
<gene>
    <name evidence="7 9" type="primary">rnpA</name>
    <name evidence="9" type="ORF">HGQ17_10625</name>
</gene>
<evidence type="ECO:0000256" key="3">
    <source>
        <dbReference type="ARBA" id="ARBA00022722"/>
    </source>
</evidence>
<evidence type="ECO:0000256" key="8">
    <source>
        <dbReference type="NCBIfam" id="TIGR00188"/>
    </source>
</evidence>
<keyword evidence="10" id="KW-1185">Reference proteome</keyword>
<comment type="function">
    <text evidence="1 7">RNaseP catalyzes the removal of the 5'-leader sequence from pre-tRNA to produce the mature 5'-terminus. It can also cleave other RNA substrates such as 4.5S RNA. The protein component plays an auxiliary but essential role in vivo by binding to the 5'-leader sequence and broadening the substrate specificity of the ribozyme.</text>
</comment>
<evidence type="ECO:0000313" key="10">
    <source>
        <dbReference type="Proteomes" id="UP000523139"/>
    </source>
</evidence>
<dbReference type="SUPFAM" id="SSF54211">
    <property type="entry name" value="Ribosomal protein S5 domain 2-like"/>
    <property type="match status" value="1"/>
</dbReference>
<dbReference type="InterPro" id="IPR020568">
    <property type="entry name" value="Ribosomal_Su5_D2-typ_SF"/>
</dbReference>
<dbReference type="InterPro" id="IPR020539">
    <property type="entry name" value="RNase_P_CS"/>
</dbReference>
<dbReference type="PANTHER" id="PTHR33992:SF1">
    <property type="entry name" value="RIBONUCLEASE P PROTEIN COMPONENT"/>
    <property type="match status" value="1"/>
</dbReference>
<dbReference type="GO" id="GO:0000049">
    <property type="term" value="F:tRNA binding"/>
    <property type="evidence" value="ECO:0007669"/>
    <property type="project" value="UniProtKB-UniRule"/>
</dbReference>
<keyword evidence="6 7" id="KW-0694">RNA-binding</keyword>
<sequence>MLPKPHRLTRSQDFTTVMRQGARAGSRTQVVVIQLRQSEDPGAWRCGFVVSKAVGNAVIRHRVARRLRHLAADLIAETVGELPQGSGMDVVVRALPASAEAEYEQLRADMASGLRRALRKAQQ</sequence>
<dbReference type="HAMAP" id="MF_00227">
    <property type="entry name" value="RNase_P"/>
    <property type="match status" value="1"/>
</dbReference>
<keyword evidence="5 7" id="KW-0378">Hydrolase</keyword>
<proteinExistence type="inferred from homology"/>
<dbReference type="PROSITE" id="PS00648">
    <property type="entry name" value="RIBONUCLEASE_P"/>
    <property type="match status" value="1"/>
</dbReference>
<dbReference type="AlphaFoldDB" id="A0A7X8YEA6"/>
<dbReference type="Pfam" id="PF00825">
    <property type="entry name" value="Ribonuclease_P"/>
    <property type="match status" value="1"/>
</dbReference>